<evidence type="ECO:0000256" key="1">
    <source>
        <dbReference type="SAM" id="Phobius"/>
    </source>
</evidence>
<evidence type="ECO:0000259" key="2">
    <source>
        <dbReference type="Pfam" id="PF07589"/>
    </source>
</evidence>
<evidence type="ECO:0000313" key="3">
    <source>
        <dbReference type="EMBL" id="MBM3224194.1"/>
    </source>
</evidence>
<keyword evidence="1" id="KW-0812">Transmembrane</keyword>
<gene>
    <name evidence="3" type="ORF">FJZ47_10370</name>
</gene>
<comment type="caution">
    <text evidence="3">The sequence shown here is derived from an EMBL/GenBank/DDBJ whole genome shotgun (WGS) entry which is preliminary data.</text>
</comment>
<keyword evidence="1" id="KW-1133">Transmembrane helix</keyword>
<accession>A0A937VZS0</accession>
<dbReference type="NCBIfam" id="TIGR02595">
    <property type="entry name" value="PEP_CTERM"/>
    <property type="match status" value="1"/>
</dbReference>
<sequence>MRFGLRGWGAVPGQVPEPSTLVLLGTGLASLAWAARRKMSRQSDRSA</sequence>
<organism evidence="3 4">
    <name type="scientific">Tectimicrobiota bacterium</name>
    <dbReference type="NCBI Taxonomy" id="2528274"/>
    <lineage>
        <taxon>Bacteria</taxon>
        <taxon>Pseudomonadati</taxon>
        <taxon>Nitrospinota/Tectimicrobiota group</taxon>
        <taxon>Candidatus Tectimicrobiota</taxon>
    </lineage>
</organism>
<dbReference type="InterPro" id="IPR013424">
    <property type="entry name" value="Ice-binding_C"/>
</dbReference>
<evidence type="ECO:0000313" key="4">
    <source>
        <dbReference type="Proteomes" id="UP000712673"/>
    </source>
</evidence>
<proteinExistence type="predicted"/>
<dbReference type="Pfam" id="PF07589">
    <property type="entry name" value="PEP-CTERM"/>
    <property type="match status" value="1"/>
</dbReference>
<feature type="domain" description="Ice-binding protein C-terminal" evidence="2">
    <location>
        <begin position="14"/>
        <end position="37"/>
    </location>
</feature>
<keyword evidence="1" id="KW-0472">Membrane</keyword>
<dbReference type="EMBL" id="VGLS01000275">
    <property type="protein sequence ID" value="MBM3224194.1"/>
    <property type="molecule type" value="Genomic_DNA"/>
</dbReference>
<name>A0A937VZS0_UNCTE</name>
<dbReference type="AlphaFoldDB" id="A0A937VZS0"/>
<protein>
    <submittedName>
        <fullName evidence="3">PEP-CTERM sorting domain-containing protein</fullName>
    </submittedName>
</protein>
<dbReference type="Proteomes" id="UP000712673">
    <property type="component" value="Unassembled WGS sequence"/>
</dbReference>
<feature type="transmembrane region" description="Helical" evidence="1">
    <location>
        <begin position="20"/>
        <end position="36"/>
    </location>
</feature>
<reference evidence="3" key="1">
    <citation type="submission" date="2019-03" db="EMBL/GenBank/DDBJ databases">
        <title>Lake Tanganyika Metagenome-Assembled Genomes (MAGs).</title>
        <authorList>
            <person name="Tran P."/>
        </authorList>
    </citation>
    <scope>NUCLEOTIDE SEQUENCE</scope>
    <source>
        <strain evidence="3">K_DeepCast_65m_m2_066</strain>
    </source>
</reference>